<dbReference type="SUPFAM" id="SSF48576">
    <property type="entry name" value="Terpenoid synthases"/>
    <property type="match status" value="1"/>
</dbReference>
<dbReference type="InterPro" id="IPR008949">
    <property type="entry name" value="Isoprenoid_synthase_dom_sf"/>
</dbReference>
<evidence type="ECO:0000256" key="5">
    <source>
        <dbReference type="RuleBase" id="RU004466"/>
    </source>
</evidence>
<organism evidence="6 7">
    <name type="scientific">Armillaria solidipes</name>
    <dbReference type="NCBI Taxonomy" id="1076256"/>
    <lineage>
        <taxon>Eukaryota</taxon>
        <taxon>Fungi</taxon>
        <taxon>Dikarya</taxon>
        <taxon>Basidiomycota</taxon>
        <taxon>Agaricomycotina</taxon>
        <taxon>Agaricomycetes</taxon>
        <taxon>Agaricomycetidae</taxon>
        <taxon>Agaricales</taxon>
        <taxon>Marasmiineae</taxon>
        <taxon>Physalacriaceae</taxon>
        <taxon>Armillaria</taxon>
    </lineage>
</organism>
<protein>
    <submittedName>
        <fullName evidence="6">Terpenoid synthase</fullName>
    </submittedName>
</protein>
<dbReference type="GO" id="GO:0046872">
    <property type="term" value="F:metal ion binding"/>
    <property type="evidence" value="ECO:0007669"/>
    <property type="project" value="UniProtKB-KW"/>
</dbReference>
<dbReference type="InterPro" id="IPR039702">
    <property type="entry name" value="FPS1-like"/>
</dbReference>
<dbReference type="EMBL" id="KZ293449">
    <property type="protein sequence ID" value="PBK64780.1"/>
    <property type="molecule type" value="Genomic_DNA"/>
</dbReference>
<proteinExistence type="inferred from homology"/>
<evidence type="ECO:0000256" key="3">
    <source>
        <dbReference type="ARBA" id="ARBA00022723"/>
    </source>
</evidence>
<dbReference type="Pfam" id="PF00348">
    <property type="entry name" value="polyprenyl_synt"/>
    <property type="match status" value="1"/>
</dbReference>
<keyword evidence="4" id="KW-0460">Magnesium</keyword>
<dbReference type="GO" id="GO:0045337">
    <property type="term" value="P:farnesyl diphosphate biosynthetic process"/>
    <property type="evidence" value="ECO:0007669"/>
    <property type="project" value="TreeGrafter"/>
</dbReference>
<dbReference type="STRING" id="1076256.A0A2H3B507"/>
<name>A0A2H3B507_9AGAR</name>
<dbReference type="PANTHER" id="PTHR11525">
    <property type="entry name" value="FARNESYL-PYROPHOSPHATE SYNTHETASE"/>
    <property type="match status" value="1"/>
</dbReference>
<evidence type="ECO:0000313" key="6">
    <source>
        <dbReference type="EMBL" id="PBK64780.1"/>
    </source>
</evidence>
<keyword evidence="3" id="KW-0479">Metal-binding</keyword>
<sequence>MFIRHVDRQGNPPRAFRGIIKQELLDYITGEGMPKDAIEWYERNLDYTVPGGKLNRDPLTDGEHPKAAVLDWGIELMRPTFLGQVVINDSFMLEAAIYYLLKKHFRGESYYTTFQIEIGQLITAPEDEVYLSKFSLNRHSLIMIYKTAYYSFLPIAPYALPKSILIPLGEYFQIQGDFLDFSGTPEQIGTDILDNKCSWCVNTALAVCTPEQRRVLDDNYGRNDPECERRVKVVFESPQVDLRKRYEEKVYGELIAMIGEITEVEGKGTLKREVFKSFIDNIYNRTK</sequence>
<dbReference type="AlphaFoldDB" id="A0A2H3B507"/>
<accession>A0A2H3B507</accession>
<dbReference type="GO" id="GO:0004161">
    <property type="term" value="F:dimethylallyltranstransferase activity"/>
    <property type="evidence" value="ECO:0007669"/>
    <property type="project" value="TreeGrafter"/>
</dbReference>
<dbReference type="InterPro" id="IPR000092">
    <property type="entry name" value="Polyprenyl_synt"/>
</dbReference>
<reference evidence="7" key="1">
    <citation type="journal article" date="2017" name="Nat. Ecol. Evol.">
        <title>Genome expansion and lineage-specific genetic innovations in the forest pathogenic fungi Armillaria.</title>
        <authorList>
            <person name="Sipos G."/>
            <person name="Prasanna A.N."/>
            <person name="Walter M.C."/>
            <person name="O'Connor E."/>
            <person name="Balint B."/>
            <person name="Krizsan K."/>
            <person name="Kiss B."/>
            <person name="Hess J."/>
            <person name="Varga T."/>
            <person name="Slot J."/>
            <person name="Riley R."/>
            <person name="Boka B."/>
            <person name="Rigling D."/>
            <person name="Barry K."/>
            <person name="Lee J."/>
            <person name="Mihaltcheva S."/>
            <person name="LaButti K."/>
            <person name="Lipzen A."/>
            <person name="Waldron R."/>
            <person name="Moloney N.M."/>
            <person name="Sperisen C."/>
            <person name="Kredics L."/>
            <person name="Vagvoelgyi C."/>
            <person name="Patrignani A."/>
            <person name="Fitzpatrick D."/>
            <person name="Nagy I."/>
            <person name="Doyle S."/>
            <person name="Anderson J.B."/>
            <person name="Grigoriev I.V."/>
            <person name="Gueldener U."/>
            <person name="Muensterkoetter M."/>
            <person name="Nagy L.G."/>
        </authorList>
    </citation>
    <scope>NUCLEOTIDE SEQUENCE [LARGE SCALE GENOMIC DNA]</scope>
    <source>
        <strain evidence="7">28-4</strain>
    </source>
</reference>
<evidence type="ECO:0000256" key="2">
    <source>
        <dbReference type="ARBA" id="ARBA00022679"/>
    </source>
</evidence>
<comment type="similarity">
    <text evidence="5">Belongs to the FPP/GGPP synthase family.</text>
</comment>
<keyword evidence="2 5" id="KW-0808">Transferase</keyword>
<evidence type="ECO:0000313" key="7">
    <source>
        <dbReference type="Proteomes" id="UP000218334"/>
    </source>
</evidence>
<evidence type="ECO:0000256" key="4">
    <source>
        <dbReference type="ARBA" id="ARBA00022842"/>
    </source>
</evidence>
<dbReference type="PANTHER" id="PTHR11525:SF0">
    <property type="entry name" value="FARNESYL PYROPHOSPHATE SYNTHASE"/>
    <property type="match status" value="1"/>
</dbReference>
<dbReference type="GO" id="GO:0005737">
    <property type="term" value="C:cytoplasm"/>
    <property type="evidence" value="ECO:0007669"/>
    <property type="project" value="TreeGrafter"/>
</dbReference>
<gene>
    <name evidence="6" type="ORF">ARMSODRAFT_989818</name>
</gene>
<dbReference type="GO" id="GO:0004337">
    <property type="term" value="F:(2E,6E)-farnesyl diphosphate synthase activity"/>
    <property type="evidence" value="ECO:0007669"/>
    <property type="project" value="TreeGrafter"/>
</dbReference>
<evidence type="ECO:0000256" key="1">
    <source>
        <dbReference type="ARBA" id="ARBA00001946"/>
    </source>
</evidence>
<keyword evidence="7" id="KW-1185">Reference proteome</keyword>
<dbReference type="Gene3D" id="1.10.600.10">
    <property type="entry name" value="Farnesyl Diphosphate Synthase"/>
    <property type="match status" value="1"/>
</dbReference>
<dbReference type="Proteomes" id="UP000218334">
    <property type="component" value="Unassembled WGS sequence"/>
</dbReference>
<comment type="cofactor">
    <cofactor evidence="1">
        <name>Mg(2+)</name>
        <dbReference type="ChEBI" id="CHEBI:18420"/>
    </cofactor>
</comment>